<feature type="chain" id="PRO_5046337284" description="NlpC/P60 domain-containing protein" evidence="1">
    <location>
        <begin position="25"/>
        <end position="204"/>
    </location>
</feature>
<feature type="signal peptide" evidence="1">
    <location>
        <begin position="1"/>
        <end position="24"/>
    </location>
</feature>
<keyword evidence="1" id="KW-0732">Signal</keyword>
<organism evidence="2 3">
    <name type="scientific">Actinoallomurus vinaceus</name>
    <dbReference type="NCBI Taxonomy" id="1080074"/>
    <lineage>
        <taxon>Bacteria</taxon>
        <taxon>Bacillati</taxon>
        <taxon>Actinomycetota</taxon>
        <taxon>Actinomycetes</taxon>
        <taxon>Streptosporangiales</taxon>
        <taxon>Thermomonosporaceae</taxon>
        <taxon>Actinoallomurus</taxon>
    </lineage>
</organism>
<dbReference type="Gene3D" id="3.90.1720.10">
    <property type="entry name" value="endopeptidase domain like (from Nostoc punctiforme)"/>
    <property type="match status" value="1"/>
</dbReference>
<name>A0ABP8UBZ1_9ACTN</name>
<dbReference type="RefSeq" id="WP_345432573.1">
    <property type="nucleotide sequence ID" value="NZ_BAABHK010000005.1"/>
</dbReference>
<sequence length="204" mass="21433">MGRAHSLTLSAAAAVPALATASLAAMPGHTAVQARNVAAVSYDTAVHTDAATTITRSQVLGRAGWWLNKTNIPYSQSTCYTPAGQRASCRPGTFRADCSGYVSMAWNVGNLTVGSSNPALTPLGGHASKSREISKSALAPGDAFAYYKGPGDDAHIALFVRWQGGVGGPAVVYEQAGGQSGARQHVWSTNYQRGYRAFRFLDIR</sequence>
<evidence type="ECO:0000256" key="1">
    <source>
        <dbReference type="SAM" id="SignalP"/>
    </source>
</evidence>
<gene>
    <name evidence="2" type="ORF">GCM10023196_041640</name>
</gene>
<dbReference type="Proteomes" id="UP001501442">
    <property type="component" value="Unassembled WGS sequence"/>
</dbReference>
<reference evidence="3" key="1">
    <citation type="journal article" date="2019" name="Int. J. Syst. Evol. Microbiol.">
        <title>The Global Catalogue of Microorganisms (GCM) 10K type strain sequencing project: providing services to taxonomists for standard genome sequencing and annotation.</title>
        <authorList>
            <consortium name="The Broad Institute Genomics Platform"/>
            <consortium name="The Broad Institute Genome Sequencing Center for Infectious Disease"/>
            <person name="Wu L."/>
            <person name="Ma J."/>
        </authorList>
    </citation>
    <scope>NUCLEOTIDE SEQUENCE [LARGE SCALE GENOMIC DNA]</scope>
    <source>
        <strain evidence="3">JCM 17939</strain>
    </source>
</reference>
<proteinExistence type="predicted"/>
<keyword evidence="3" id="KW-1185">Reference proteome</keyword>
<accession>A0ABP8UBZ1</accession>
<protein>
    <recommendedName>
        <fullName evidence="4">NlpC/P60 domain-containing protein</fullName>
    </recommendedName>
</protein>
<comment type="caution">
    <text evidence="2">The sequence shown here is derived from an EMBL/GenBank/DDBJ whole genome shotgun (WGS) entry which is preliminary data.</text>
</comment>
<evidence type="ECO:0000313" key="2">
    <source>
        <dbReference type="EMBL" id="GAA4627824.1"/>
    </source>
</evidence>
<evidence type="ECO:0000313" key="3">
    <source>
        <dbReference type="Proteomes" id="UP001501442"/>
    </source>
</evidence>
<evidence type="ECO:0008006" key="4">
    <source>
        <dbReference type="Google" id="ProtNLM"/>
    </source>
</evidence>
<dbReference type="EMBL" id="BAABHK010000005">
    <property type="protein sequence ID" value="GAA4627824.1"/>
    <property type="molecule type" value="Genomic_DNA"/>
</dbReference>